<feature type="transmembrane region" description="Helical" evidence="3">
    <location>
        <begin position="663"/>
        <end position="682"/>
    </location>
</feature>
<organism evidence="5 6">
    <name type="scientific">Steinernema glaseri</name>
    <dbReference type="NCBI Taxonomy" id="37863"/>
    <lineage>
        <taxon>Eukaryota</taxon>
        <taxon>Metazoa</taxon>
        <taxon>Ecdysozoa</taxon>
        <taxon>Nematoda</taxon>
        <taxon>Chromadorea</taxon>
        <taxon>Rhabditida</taxon>
        <taxon>Tylenchina</taxon>
        <taxon>Panagrolaimomorpha</taxon>
        <taxon>Strongyloidoidea</taxon>
        <taxon>Steinernematidae</taxon>
        <taxon>Steinernema</taxon>
    </lineage>
</organism>
<feature type="domain" description="C2H2-type" evidence="4">
    <location>
        <begin position="293"/>
        <end position="320"/>
    </location>
</feature>
<keyword evidence="3" id="KW-0472">Membrane</keyword>
<dbReference type="PROSITE" id="PS50157">
    <property type="entry name" value="ZINC_FINGER_C2H2_2"/>
    <property type="match status" value="1"/>
</dbReference>
<evidence type="ECO:0000313" key="6">
    <source>
        <dbReference type="WBParaSite" id="L893_g30.t1"/>
    </source>
</evidence>
<evidence type="ECO:0000256" key="1">
    <source>
        <dbReference type="PROSITE-ProRule" id="PRU00042"/>
    </source>
</evidence>
<dbReference type="WBParaSite" id="L893_g30.t1">
    <property type="protein sequence ID" value="L893_g30.t1"/>
    <property type="gene ID" value="L893_g30"/>
</dbReference>
<dbReference type="Proteomes" id="UP000095287">
    <property type="component" value="Unplaced"/>
</dbReference>
<keyword evidence="5" id="KW-1185">Reference proteome</keyword>
<name>A0A1I7ZUP2_9BILA</name>
<sequence>MGPWVSCHYSTDRQKVAAFIVILQGYFIQSLNSFLVNTLIGATSMSHLQGYHLTTGQEMCSSLVIPCYKPPPTIVADLLTPTLPLFTHPHPSSSPYFTALHDNMTPLPLITPIPLLFTPIHRPPTPLNSTSHRRPSGPSPSWRWRLEVGYFGRKPRLNPIIAFPSFYDSLSPRAAFASGRRITYKVAAFRWRLRVAYRTPGSRCAPPTVTALQQQQRRHSVFLAHLAAMTPPLPVKSDSDVPPRVNFHSVLDLATSSNKENLEVSPKTRAAPPPPKRARKRAATVSPPYSSTTQCPLCDKTFTRHWLLQGHLRTHKRSAQDRDRPFDQKPELCINLLNRGEALQVLHMQERIRGQEQPPRPPADAHRHQAVQMRPLREVVRAEVLLGQTLRLVVPPRLHTTPPSRAPACPSTTTSACLPILLRIKRLFVERKRRCARASRAVRIAVCTPIVRITVSDACLESRISVIALRLHGGESRLCGARCYSILPNQYGPRLLVLRPIRGTLSPSSATSFFTSVPTPLNNAHDHKKHHPHFPKPAIHSLQVVVSDRRNVGRPHSKTHCITGAQFQTPGGLRNSSPGIPASASESLFLVVPGPDPGLARRILSRGAASSLEPGWTFFPWLQAALRSECSQVEGPQRSFQDLGSCAHRFRLVHDGLEPLRDVFAAPILLIALIFLSVLSSTH</sequence>
<evidence type="ECO:0000313" key="5">
    <source>
        <dbReference type="Proteomes" id="UP000095287"/>
    </source>
</evidence>
<dbReference type="Gene3D" id="3.30.160.60">
    <property type="entry name" value="Classic Zinc Finger"/>
    <property type="match status" value="1"/>
</dbReference>
<dbReference type="PROSITE" id="PS00028">
    <property type="entry name" value="ZINC_FINGER_C2H2_1"/>
    <property type="match status" value="1"/>
</dbReference>
<dbReference type="SMART" id="SM00355">
    <property type="entry name" value="ZnF_C2H2"/>
    <property type="match status" value="1"/>
</dbReference>
<keyword evidence="1" id="KW-0479">Metal-binding</keyword>
<keyword evidence="1" id="KW-0862">Zinc</keyword>
<protein>
    <submittedName>
        <fullName evidence="6">C2H2-type domain-containing protein</fullName>
    </submittedName>
</protein>
<reference evidence="6" key="1">
    <citation type="submission" date="2016-11" db="UniProtKB">
        <authorList>
            <consortium name="WormBaseParasite"/>
        </authorList>
    </citation>
    <scope>IDENTIFICATION</scope>
</reference>
<proteinExistence type="predicted"/>
<keyword evidence="3" id="KW-1133">Transmembrane helix</keyword>
<dbReference type="GO" id="GO:0008270">
    <property type="term" value="F:zinc ion binding"/>
    <property type="evidence" value="ECO:0007669"/>
    <property type="project" value="UniProtKB-KW"/>
</dbReference>
<keyword evidence="3" id="KW-0812">Transmembrane</keyword>
<feature type="region of interest" description="Disordered" evidence="2">
    <location>
        <begin position="258"/>
        <end position="290"/>
    </location>
</feature>
<keyword evidence="1" id="KW-0863">Zinc-finger</keyword>
<evidence type="ECO:0000256" key="3">
    <source>
        <dbReference type="SAM" id="Phobius"/>
    </source>
</evidence>
<accession>A0A1I7ZUP2</accession>
<dbReference type="AlphaFoldDB" id="A0A1I7ZUP2"/>
<dbReference type="InterPro" id="IPR013087">
    <property type="entry name" value="Znf_C2H2_type"/>
</dbReference>
<evidence type="ECO:0000259" key="4">
    <source>
        <dbReference type="PROSITE" id="PS50157"/>
    </source>
</evidence>
<evidence type="ECO:0000256" key="2">
    <source>
        <dbReference type="SAM" id="MobiDB-lite"/>
    </source>
</evidence>